<proteinExistence type="predicted"/>
<name>A0A6A6VE87_9PLEO</name>
<dbReference type="Proteomes" id="UP000799440">
    <property type="component" value="Unassembled WGS sequence"/>
</dbReference>
<reference evidence="1" key="1">
    <citation type="journal article" date="2020" name="Stud. Mycol.">
        <title>101 Dothideomycetes genomes: a test case for predicting lifestyles and emergence of pathogens.</title>
        <authorList>
            <person name="Haridas S."/>
            <person name="Albert R."/>
            <person name="Binder M."/>
            <person name="Bloem J."/>
            <person name="Labutti K."/>
            <person name="Salamov A."/>
            <person name="Andreopoulos B."/>
            <person name="Baker S."/>
            <person name="Barry K."/>
            <person name="Bills G."/>
            <person name="Bluhm B."/>
            <person name="Cannon C."/>
            <person name="Castanera R."/>
            <person name="Culley D."/>
            <person name="Daum C."/>
            <person name="Ezra D."/>
            <person name="Gonzalez J."/>
            <person name="Henrissat B."/>
            <person name="Kuo A."/>
            <person name="Liang C."/>
            <person name="Lipzen A."/>
            <person name="Lutzoni F."/>
            <person name="Magnuson J."/>
            <person name="Mondo S."/>
            <person name="Nolan M."/>
            <person name="Ohm R."/>
            <person name="Pangilinan J."/>
            <person name="Park H.-J."/>
            <person name="Ramirez L."/>
            <person name="Alfaro M."/>
            <person name="Sun H."/>
            <person name="Tritt A."/>
            <person name="Yoshinaga Y."/>
            <person name="Zwiers L.-H."/>
            <person name="Turgeon B."/>
            <person name="Goodwin S."/>
            <person name="Spatafora J."/>
            <person name="Crous P."/>
            <person name="Grigoriev I."/>
        </authorList>
    </citation>
    <scope>NUCLEOTIDE SEQUENCE</scope>
    <source>
        <strain evidence="1">CBS 119925</strain>
    </source>
</reference>
<keyword evidence="2" id="KW-1185">Reference proteome</keyword>
<dbReference type="EMBL" id="MU006568">
    <property type="protein sequence ID" value="KAF2748875.1"/>
    <property type="molecule type" value="Genomic_DNA"/>
</dbReference>
<sequence>MRVEEAQLCSNCMRRGGKSGIMRTGRLSLQGMLKVAIVAAPAPRIRPLQRMARIAPRAQTSLLFRPHLVTMPALSSSRGRACSCSPCVAGATTPRFGSIGHLMKLMIHSWQIKHGGPIASWRRLMGATARWALSIAPPTRLDASLSANHIASATKIHRTARSRA</sequence>
<evidence type="ECO:0000313" key="2">
    <source>
        <dbReference type="Proteomes" id="UP000799440"/>
    </source>
</evidence>
<evidence type="ECO:0000313" key="1">
    <source>
        <dbReference type="EMBL" id="KAF2748875.1"/>
    </source>
</evidence>
<protein>
    <submittedName>
        <fullName evidence="1">Uncharacterized protein</fullName>
    </submittedName>
</protein>
<dbReference type="AlphaFoldDB" id="A0A6A6VE87"/>
<organism evidence="1 2">
    <name type="scientific">Sporormia fimetaria CBS 119925</name>
    <dbReference type="NCBI Taxonomy" id="1340428"/>
    <lineage>
        <taxon>Eukaryota</taxon>
        <taxon>Fungi</taxon>
        <taxon>Dikarya</taxon>
        <taxon>Ascomycota</taxon>
        <taxon>Pezizomycotina</taxon>
        <taxon>Dothideomycetes</taxon>
        <taxon>Pleosporomycetidae</taxon>
        <taxon>Pleosporales</taxon>
        <taxon>Sporormiaceae</taxon>
        <taxon>Sporormia</taxon>
    </lineage>
</organism>
<accession>A0A6A6VE87</accession>
<gene>
    <name evidence="1" type="ORF">M011DRAFT_340234</name>
</gene>